<dbReference type="EMBL" id="JOTM01000005">
    <property type="protein sequence ID" value="KEK24721.1"/>
    <property type="molecule type" value="Genomic_DNA"/>
</dbReference>
<dbReference type="InterPro" id="IPR036366">
    <property type="entry name" value="PGBDSf"/>
</dbReference>
<sequence length="120" mass="13554">MQKDLGCTADGAVNPKLFKALLTMDAYVLITGGSSKVRSIQQWLNNKYINRAGFFYMPCDGHYSRDVQKALMYAIQYEEGLDDATANGNFGPTTQNLIKKVELKEDSTGVFVYLFQFLYK</sequence>
<dbReference type="STRING" id="574375.AZF08_09090"/>
<dbReference type="eggNOG" id="COG3409">
    <property type="taxonomic scope" value="Bacteria"/>
</dbReference>
<organism evidence="1 2">
    <name type="scientific">Bacillus gaemokensis</name>
    <dbReference type="NCBI Taxonomy" id="574375"/>
    <lineage>
        <taxon>Bacteria</taxon>
        <taxon>Bacillati</taxon>
        <taxon>Bacillota</taxon>
        <taxon>Bacilli</taxon>
        <taxon>Bacillales</taxon>
        <taxon>Bacillaceae</taxon>
        <taxon>Bacillus</taxon>
        <taxon>Bacillus cereus group</taxon>
    </lineage>
</organism>
<protein>
    <submittedName>
        <fullName evidence="1">Uncharacterized protein</fullName>
    </submittedName>
</protein>
<evidence type="ECO:0000313" key="1">
    <source>
        <dbReference type="EMBL" id="KEK24721.1"/>
    </source>
</evidence>
<accession>A0A073KDW5</accession>
<reference evidence="1 2" key="1">
    <citation type="submission" date="2014-06" db="EMBL/GenBank/DDBJ databases">
        <title>Draft genome sequence of Bacillus gaemokensis JCM 15801 (MCCC 1A00707).</title>
        <authorList>
            <person name="Lai Q."/>
            <person name="Liu Y."/>
            <person name="Shao Z."/>
        </authorList>
    </citation>
    <scope>NUCLEOTIDE SEQUENCE [LARGE SCALE GENOMIC DNA]</scope>
    <source>
        <strain evidence="1 2">JCM 15801</strain>
    </source>
</reference>
<dbReference type="Gene3D" id="1.10.101.10">
    <property type="entry name" value="PGBD-like superfamily/PGBD"/>
    <property type="match status" value="1"/>
</dbReference>
<dbReference type="Proteomes" id="UP000027778">
    <property type="component" value="Unassembled WGS sequence"/>
</dbReference>
<name>A0A073KDW5_9BACI</name>
<keyword evidence="2" id="KW-1185">Reference proteome</keyword>
<proteinExistence type="predicted"/>
<gene>
    <name evidence="1" type="ORF">BAGA_23960</name>
</gene>
<dbReference type="AlphaFoldDB" id="A0A073KDW5"/>
<evidence type="ECO:0000313" key="2">
    <source>
        <dbReference type="Proteomes" id="UP000027778"/>
    </source>
</evidence>
<comment type="caution">
    <text evidence="1">The sequence shown here is derived from an EMBL/GenBank/DDBJ whole genome shotgun (WGS) entry which is preliminary data.</text>
</comment>